<keyword evidence="9" id="KW-0386">Hypusine biosynthesis</keyword>
<name>A0A138ZZG2_GONPJ</name>
<evidence type="ECO:0000256" key="5">
    <source>
        <dbReference type="ARBA" id="ARBA00009892"/>
    </source>
</evidence>
<keyword evidence="7" id="KW-0808">Transferase</keyword>
<comment type="cofactor">
    <cofactor evidence="2">
        <name>NAD(+)</name>
        <dbReference type="ChEBI" id="CHEBI:57540"/>
    </cofactor>
</comment>
<dbReference type="GO" id="GO:0005737">
    <property type="term" value="C:cytoplasm"/>
    <property type="evidence" value="ECO:0007669"/>
    <property type="project" value="TreeGrafter"/>
</dbReference>
<evidence type="ECO:0000313" key="11">
    <source>
        <dbReference type="EMBL" id="KXS09880.1"/>
    </source>
</evidence>
<comment type="catalytic activity">
    <reaction evidence="1">
        <text>[eIF5A protein]-L-lysine + spermidine = [eIF5A protein]-deoxyhypusine + propane-1,3-diamine</text>
        <dbReference type="Rhea" id="RHEA:33299"/>
        <dbReference type="Rhea" id="RHEA-COMP:10143"/>
        <dbReference type="Rhea" id="RHEA-COMP:10144"/>
        <dbReference type="ChEBI" id="CHEBI:29969"/>
        <dbReference type="ChEBI" id="CHEBI:57484"/>
        <dbReference type="ChEBI" id="CHEBI:57834"/>
        <dbReference type="ChEBI" id="CHEBI:82657"/>
        <dbReference type="EC" id="2.5.1.46"/>
    </reaction>
</comment>
<gene>
    <name evidence="11" type="ORF">M427DRAFT_104718</name>
</gene>
<keyword evidence="12" id="KW-1185">Reference proteome</keyword>
<dbReference type="EC" id="2.5.1.46" evidence="6"/>
<proteinExistence type="inferred from homology"/>
<sequence length="382" mass="42167">MDDLGIPTEPRAKEVGDSSRSTKATDGADRSAVPERTPVTVRGYDFNNGVNWDGILSSMVTTGFQATSMGRAIEEVNSMLDHRFAPQDTPLPDSSDPESSHRPKTPITIFLSYTSNMISCGVRETIRFLVEHRLVDCLVTTAGGIEEDIIKCLAPTILGGFELPGAKLRKSGLNRIGNLLVPNDNYVAFEEWVMKVLDECWKEQQEDGVVWTPSKLINRLGREINDPNSVYYWAWKNNIPVFCPALTDGSLGDMLYLHSYKHSPPLTVDLVRDVRAINELSVWSHRVGCVILGGGVAKHHTLNACMMRNGAEHCVLMNTAMHHDGSDAGASPDEAVSWGKVRSGVEAVKVWCEASLAFPILVGATWAKRHWENSKEKSPRSH</sequence>
<evidence type="ECO:0000256" key="4">
    <source>
        <dbReference type="ARBA" id="ARBA00005041"/>
    </source>
</evidence>
<dbReference type="InterPro" id="IPR002773">
    <property type="entry name" value="Deoxyhypusine_synthase"/>
</dbReference>
<feature type="region of interest" description="Disordered" evidence="10">
    <location>
        <begin position="84"/>
        <end position="104"/>
    </location>
</feature>
<comment type="pathway">
    <text evidence="4">Protein modification; eIF5A hypusination.</text>
</comment>
<evidence type="ECO:0000256" key="2">
    <source>
        <dbReference type="ARBA" id="ARBA00001911"/>
    </source>
</evidence>
<dbReference type="STRING" id="1344416.A0A138ZZG2"/>
<evidence type="ECO:0000256" key="3">
    <source>
        <dbReference type="ARBA" id="ARBA00002823"/>
    </source>
</evidence>
<dbReference type="GO" id="GO:0034038">
    <property type="term" value="F:deoxyhypusine synthase activity"/>
    <property type="evidence" value="ECO:0007669"/>
    <property type="project" value="UniProtKB-EC"/>
</dbReference>
<evidence type="ECO:0000256" key="6">
    <source>
        <dbReference type="ARBA" id="ARBA00012683"/>
    </source>
</evidence>
<evidence type="ECO:0000256" key="8">
    <source>
        <dbReference type="ARBA" id="ARBA00023027"/>
    </source>
</evidence>
<feature type="region of interest" description="Disordered" evidence="10">
    <location>
        <begin position="1"/>
        <end position="36"/>
    </location>
</feature>
<dbReference type="Gene3D" id="3.40.910.10">
    <property type="entry name" value="Deoxyhypusine synthase"/>
    <property type="match status" value="1"/>
</dbReference>
<dbReference type="PANTHER" id="PTHR11703">
    <property type="entry name" value="DEOXYHYPUSINE SYNTHASE"/>
    <property type="match status" value="1"/>
</dbReference>
<evidence type="ECO:0000313" key="12">
    <source>
        <dbReference type="Proteomes" id="UP000070544"/>
    </source>
</evidence>
<reference evidence="11 12" key="1">
    <citation type="journal article" date="2015" name="Genome Biol. Evol.">
        <title>Phylogenomic analyses indicate that early fungi evolved digesting cell walls of algal ancestors of land plants.</title>
        <authorList>
            <person name="Chang Y."/>
            <person name="Wang S."/>
            <person name="Sekimoto S."/>
            <person name="Aerts A.L."/>
            <person name="Choi C."/>
            <person name="Clum A."/>
            <person name="LaButti K.M."/>
            <person name="Lindquist E.A."/>
            <person name="Yee Ngan C."/>
            <person name="Ohm R.A."/>
            <person name="Salamov A.A."/>
            <person name="Grigoriev I.V."/>
            <person name="Spatafora J.W."/>
            <person name="Berbee M.L."/>
        </authorList>
    </citation>
    <scope>NUCLEOTIDE SEQUENCE [LARGE SCALE GENOMIC DNA]</scope>
    <source>
        <strain evidence="11 12">JEL478</strain>
    </source>
</reference>
<dbReference type="OrthoDB" id="294378at2759"/>
<keyword evidence="8" id="KW-0520">NAD</keyword>
<dbReference type="PANTHER" id="PTHR11703:SF0">
    <property type="entry name" value="DEOXYHYPUSINE SYNTHASE"/>
    <property type="match status" value="1"/>
</dbReference>
<dbReference type="SUPFAM" id="SSF52467">
    <property type="entry name" value="DHS-like NAD/FAD-binding domain"/>
    <property type="match status" value="1"/>
</dbReference>
<dbReference type="AlphaFoldDB" id="A0A138ZZG2"/>
<comment type="function">
    <text evidence="3">Catalyzes the NAD-dependent oxidative cleavage of spermidine and the subsequent transfer of the butylamine moiety of spermidine to the epsilon-amino group of a specific lysine residue of the eIF-5A precursor protein to form the intermediate deoxyhypusine residue.</text>
</comment>
<evidence type="ECO:0000256" key="10">
    <source>
        <dbReference type="SAM" id="MobiDB-lite"/>
    </source>
</evidence>
<accession>A0A138ZZG2</accession>
<dbReference type="EMBL" id="KQ965847">
    <property type="protein sequence ID" value="KXS09880.1"/>
    <property type="molecule type" value="Genomic_DNA"/>
</dbReference>
<evidence type="ECO:0000256" key="7">
    <source>
        <dbReference type="ARBA" id="ARBA00022679"/>
    </source>
</evidence>
<dbReference type="Pfam" id="PF01916">
    <property type="entry name" value="DS"/>
    <property type="match status" value="1"/>
</dbReference>
<protein>
    <recommendedName>
        <fullName evidence="6">deoxyhypusine synthase</fullName>
        <ecNumber evidence="6">2.5.1.46</ecNumber>
    </recommendedName>
</protein>
<dbReference type="Proteomes" id="UP000070544">
    <property type="component" value="Unassembled WGS sequence"/>
</dbReference>
<dbReference type="InterPro" id="IPR036982">
    <property type="entry name" value="Deoxyhypusine_synthase_sf"/>
</dbReference>
<dbReference type="NCBIfam" id="TIGR00321">
    <property type="entry name" value="dhys"/>
    <property type="match status" value="1"/>
</dbReference>
<dbReference type="InterPro" id="IPR029035">
    <property type="entry name" value="DHS-like_NAD/FAD-binding_dom"/>
</dbReference>
<organism evidence="11 12">
    <name type="scientific">Gonapodya prolifera (strain JEL478)</name>
    <name type="common">Monoblepharis prolifera</name>
    <dbReference type="NCBI Taxonomy" id="1344416"/>
    <lineage>
        <taxon>Eukaryota</taxon>
        <taxon>Fungi</taxon>
        <taxon>Fungi incertae sedis</taxon>
        <taxon>Chytridiomycota</taxon>
        <taxon>Chytridiomycota incertae sedis</taxon>
        <taxon>Monoblepharidomycetes</taxon>
        <taxon>Monoblepharidales</taxon>
        <taxon>Gonapodyaceae</taxon>
        <taxon>Gonapodya</taxon>
    </lineage>
</organism>
<dbReference type="OMA" id="HSIINAN"/>
<dbReference type="FunFam" id="3.40.910.10:FF:000001">
    <property type="entry name" value="Probable deoxyhypusine synthase"/>
    <property type="match status" value="1"/>
</dbReference>
<comment type="similarity">
    <text evidence="5">Belongs to the deoxyhypusine synthase family.</text>
</comment>
<evidence type="ECO:0000256" key="1">
    <source>
        <dbReference type="ARBA" id="ARBA00000952"/>
    </source>
</evidence>
<evidence type="ECO:0000256" key="9">
    <source>
        <dbReference type="ARBA" id="ARBA00023256"/>
    </source>
</evidence>